<dbReference type="EMBL" id="AYYY01000025">
    <property type="protein sequence ID" value="KRM61650.1"/>
    <property type="molecule type" value="Genomic_DNA"/>
</dbReference>
<dbReference type="STRING" id="1423813.FC26_GL001728"/>
<evidence type="ECO:0000313" key="3">
    <source>
        <dbReference type="Proteomes" id="UP000051733"/>
    </source>
</evidence>
<reference evidence="2 3" key="1">
    <citation type="journal article" date="2015" name="Genome Announc.">
        <title>Expanding the biotechnology potential of lactobacilli through comparative genomics of 213 strains and associated genera.</title>
        <authorList>
            <person name="Sun Z."/>
            <person name="Harris H.M."/>
            <person name="McCann A."/>
            <person name="Guo C."/>
            <person name="Argimon S."/>
            <person name="Zhang W."/>
            <person name="Yang X."/>
            <person name="Jeffery I.B."/>
            <person name="Cooney J.C."/>
            <person name="Kagawa T.F."/>
            <person name="Liu W."/>
            <person name="Song Y."/>
            <person name="Salvetti E."/>
            <person name="Wrobel A."/>
            <person name="Rasinkangas P."/>
            <person name="Parkhill J."/>
            <person name="Rea M.C."/>
            <person name="O'Sullivan O."/>
            <person name="Ritari J."/>
            <person name="Douillard F.P."/>
            <person name="Paul Ross R."/>
            <person name="Yang R."/>
            <person name="Briner A.E."/>
            <person name="Felis G.E."/>
            <person name="de Vos W.M."/>
            <person name="Barrangou R."/>
            <person name="Klaenhammer T.R."/>
            <person name="Caufield P.W."/>
            <person name="Cui Y."/>
            <person name="Zhang H."/>
            <person name="O'Toole P.W."/>
        </authorList>
    </citation>
    <scope>NUCLEOTIDE SEQUENCE [LARGE SCALE GENOMIC DNA]</scope>
    <source>
        <strain evidence="2 3">DSM 20634</strain>
    </source>
</reference>
<protein>
    <submittedName>
        <fullName evidence="2">Uncharacterized protein</fullName>
    </submittedName>
</protein>
<name>A0A0R2A5P3_9LACO</name>
<dbReference type="PATRIC" id="fig|1423813.3.peg.1755"/>
<dbReference type="AlphaFoldDB" id="A0A0R2A5P3"/>
<keyword evidence="1" id="KW-1133">Transmembrane helix</keyword>
<accession>A0A0R2A5P3</accession>
<organism evidence="2 3">
    <name type="scientific">Paucilactobacillus vaccinostercus DSM 20634</name>
    <dbReference type="NCBI Taxonomy" id="1423813"/>
    <lineage>
        <taxon>Bacteria</taxon>
        <taxon>Bacillati</taxon>
        <taxon>Bacillota</taxon>
        <taxon>Bacilli</taxon>
        <taxon>Lactobacillales</taxon>
        <taxon>Lactobacillaceae</taxon>
        <taxon>Paucilactobacillus</taxon>
    </lineage>
</organism>
<feature type="transmembrane region" description="Helical" evidence="1">
    <location>
        <begin position="73"/>
        <end position="94"/>
    </location>
</feature>
<feature type="transmembrane region" description="Helical" evidence="1">
    <location>
        <begin position="40"/>
        <end position="61"/>
    </location>
</feature>
<feature type="transmembrane region" description="Helical" evidence="1">
    <location>
        <begin position="14"/>
        <end position="33"/>
    </location>
</feature>
<keyword evidence="3" id="KW-1185">Reference proteome</keyword>
<evidence type="ECO:0000256" key="1">
    <source>
        <dbReference type="SAM" id="Phobius"/>
    </source>
</evidence>
<proteinExistence type="predicted"/>
<keyword evidence="1" id="KW-0472">Membrane</keyword>
<sequence>MYAQTGTALWSVEVIVHTGIAIALFLIAAVLSAMNSRSAVYVMMLVLLIYTIALVVAFVQVTWHSDASSFIKMLINVLSVIGVVINVLCAAAAVRLRTHQSNFKFLRRK</sequence>
<gene>
    <name evidence="2" type="ORF">FC26_GL001728</name>
</gene>
<evidence type="ECO:0000313" key="2">
    <source>
        <dbReference type="EMBL" id="KRM61650.1"/>
    </source>
</evidence>
<keyword evidence="1" id="KW-0812">Transmembrane</keyword>
<dbReference type="Proteomes" id="UP000051733">
    <property type="component" value="Unassembled WGS sequence"/>
</dbReference>
<comment type="caution">
    <text evidence="2">The sequence shown here is derived from an EMBL/GenBank/DDBJ whole genome shotgun (WGS) entry which is preliminary data.</text>
</comment>